<accession>A0A3B0V6J5</accession>
<sequence length="158" mass="17601">RQNINTARQKKFLGQSKEDDMAKSIENSIAENWAKYQSAVPTFISGVIWAEKFYFPASSTTVIGKAYTLAPIGDDSVNALYEMSTTVNVPVTVTYTEKKDAPKYNGKEVKTASYDCVLGKIREGDNVRVYSHDDKWYFSGCVINKDSIKLFSAPKTGT</sequence>
<dbReference type="EMBL" id="UOET01000131">
    <property type="protein sequence ID" value="VAW27576.1"/>
    <property type="molecule type" value="Genomic_DNA"/>
</dbReference>
<gene>
    <name evidence="1" type="ORF">MNBD_BACTEROID07-1038</name>
</gene>
<feature type="non-terminal residue" evidence="1">
    <location>
        <position position="1"/>
    </location>
</feature>
<protein>
    <submittedName>
        <fullName evidence="1">Uncharacterized protein</fullName>
    </submittedName>
</protein>
<name>A0A3B0V6J5_9ZZZZ</name>
<reference evidence="1" key="1">
    <citation type="submission" date="2018-06" db="EMBL/GenBank/DDBJ databases">
        <authorList>
            <person name="Zhirakovskaya E."/>
        </authorList>
    </citation>
    <scope>NUCLEOTIDE SEQUENCE</scope>
</reference>
<dbReference type="AlphaFoldDB" id="A0A3B0V6J5"/>
<evidence type="ECO:0000313" key="1">
    <source>
        <dbReference type="EMBL" id="VAW27576.1"/>
    </source>
</evidence>
<organism evidence="1">
    <name type="scientific">hydrothermal vent metagenome</name>
    <dbReference type="NCBI Taxonomy" id="652676"/>
    <lineage>
        <taxon>unclassified sequences</taxon>
        <taxon>metagenomes</taxon>
        <taxon>ecological metagenomes</taxon>
    </lineage>
</organism>
<proteinExistence type="predicted"/>